<protein>
    <submittedName>
        <fullName evidence="1">Uncharacterized protein</fullName>
    </submittedName>
</protein>
<organism evidence="1 2">
    <name type="scientific">Serendipita indica (strain DSM 11827)</name>
    <name type="common">Root endophyte fungus</name>
    <name type="synonym">Piriformospora indica</name>
    <dbReference type="NCBI Taxonomy" id="1109443"/>
    <lineage>
        <taxon>Eukaryota</taxon>
        <taxon>Fungi</taxon>
        <taxon>Dikarya</taxon>
        <taxon>Basidiomycota</taxon>
        <taxon>Agaricomycotina</taxon>
        <taxon>Agaricomycetes</taxon>
        <taxon>Sebacinales</taxon>
        <taxon>Serendipitaceae</taxon>
        <taxon>Serendipita</taxon>
    </lineage>
</organism>
<proteinExistence type="predicted"/>
<dbReference type="Proteomes" id="UP000007148">
    <property type="component" value="Unassembled WGS sequence"/>
</dbReference>
<comment type="caution">
    <text evidence="1">The sequence shown here is derived from an EMBL/GenBank/DDBJ whole genome shotgun (WGS) entry which is preliminary data.</text>
</comment>
<dbReference type="EMBL" id="CAFZ01001240">
    <property type="protein sequence ID" value="CCA77071.1"/>
    <property type="molecule type" value="Genomic_DNA"/>
</dbReference>
<reference evidence="1 2" key="1">
    <citation type="journal article" date="2011" name="PLoS Pathog.">
        <title>Endophytic Life Strategies Decoded by Genome and Transcriptome Analyses of the Mutualistic Root Symbiont Piriformospora indica.</title>
        <authorList>
            <person name="Zuccaro A."/>
            <person name="Lahrmann U."/>
            <person name="Guldener U."/>
            <person name="Langen G."/>
            <person name="Pfiffi S."/>
            <person name="Biedenkopf D."/>
            <person name="Wong P."/>
            <person name="Samans B."/>
            <person name="Grimm C."/>
            <person name="Basiewicz M."/>
            <person name="Murat C."/>
            <person name="Martin F."/>
            <person name="Kogel K.H."/>
        </authorList>
    </citation>
    <scope>NUCLEOTIDE SEQUENCE [LARGE SCALE GENOMIC DNA]</scope>
    <source>
        <strain evidence="1 2">DSM 11827</strain>
    </source>
</reference>
<evidence type="ECO:0000313" key="1">
    <source>
        <dbReference type="EMBL" id="CCA77071.1"/>
    </source>
</evidence>
<dbReference type="HOGENOM" id="CLU_1661487_0_0_1"/>
<evidence type="ECO:0000313" key="2">
    <source>
        <dbReference type="Proteomes" id="UP000007148"/>
    </source>
</evidence>
<dbReference type="AlphaFoldDB" id="G4U0H8"/>
<accession>G4U0H8</accession>
<name>G4U0H8_SERID</name>
<keyword evidence="2" id="KW-1185">Reference proteome</keyword>
<sequence length="159" mass="18091">MAAVGFEVDIWRLCPNIKFLRITGSAQPVMPPPPGHPIEVYFVHFPYNMGDGLTPPICSICGGLHEHVYIYKPPISVFASAGIKFLSLGTPRMMRIGQTNPDIYGYLWTGDLCLHTATRLYGIKLIDEGRRTFEDWVIDNLKHWRGIHRSLRPRRVGLF</sequence>
<gene>
    <name evidence="1" type="ORF">PIIN_11900</name>
</gene>
<dbReference type="InParanoid" id="G4U0H8"/>